<dbReference type="InterPro" id="IPR011009">
    <property type="entry name" value="Kinase-like_dom_sf"/>
</dbReference>
<protein>
    <recommendedName>
        <fullName evidence="3">Protein kinase domain-containing protein</fullName>
    </recommendedName>
</protein>
<organism evidence="2">
    <name type="scientific">viral metagenome</name>
    <dbReference type="NCBI Taxonomy" id="1070528"/>
    <lineage>
        <taxon>unclassified sequences</taxon>
        <taxon>metagenomes</taxon>
        <taxon>organismal metagenomes</taxon>
    </lineage>
</organism>
<evidence type="ECO:0000256" key="1">
    <source>
        <dbReference type="SAM" id="MobiDB-lite"/>
    </source>
</evidence>
<accession>A0A6C0KV86</accession>
<feature type="region of interest" description="Disordered" evidence="1">
    <location>
        <begin position="254"/>
        <end position="305"/>
    </location>
</feature>
<sequence>MPPRSRNPEKKKGKKPAKKATSQIQELPRLKVLPRELMPSVGTKSLKASIESHLPNFYNAQEVLPSLSLLESENQILQSPLTSFTVSGEADTFFLNIVGEIADISGSKNLALFVKKVHLIEPIPYMQGDYALPKDGALPQPAEGWQRTLAKIHDPYNEAYIDALCSATLSRLVELDKSPHWCRFYGTFNARADKHVYNITDEISTLKYERWFQKNKKAGMFTIRTVGEDHDVKPLVEIVEEGGAIECVDLESLSGSNKSDESECIEDDVPSTDDESSSVKSLAEPPVRISKLQDEDDSSVSDDGSDIQNECEYFSEFTNFPVQVTFHERCDGTMDALLDTEESTTDALLIETKDQRWSAWIYQVIAALTVAQYYYGFVHNDLHTNNIMWCGTGETHLYYKLTGPSGTKYYKVPTYGRIMKVIDFGRASFWLKDREKLFITDSYAEGNDASGQYNCEPYYDESEERVNPNASFDLCRLAVSIFDALYNEAPEPKKPLKTLTVEPDRVTYETTSEFYNLLWQWLTDDEGKNILRNPDESERFPDFDLYKYIARHSKNCVPREQAQIPFFDKQFKIEKHHVPKDATVWEIPLQ</sequence>
<evidence type="ECO:0000313" key="2">
    <source>
        <dbReference type="EMBL" id="QHU21875.1"/>
    </source>
</evidence>
<dbReference type="EMBL" id="MN740993">
    <property type="protein sequence ID" value="QHU21875.1"/>
    <property type="molecule type" value="Genomic_DNA"/>
</dbReference>
<dbReference type="AlphaFoldDB" id="A0A6C0KV86"/>
<name>A0A6C0KV86_9ZZZZ</name>
<proteinExistence type="predicted"/>
<feature type="region of interest" description="Disordered" evidence="1">
    <location>
        <begin position="1"/>
        <end position="25"/>
    </location>
</feature>
<reference evidence="2" key="1">
    <citation type="journal article" date="2020" name="Nature">
        <title>Giant virus diversity and host interactions through global metagenomics.</title>
        <authorList>
            <person name="Schulz F."/>
            <person name="Roux S."/>
            <person name="Paez-Espino D."/>
            <person name="Jungbluth S."/>
            <person name="Walsh D.A."/>
            <person name="Denef V.J."/>
            <person name="McMahon K.D."/>
            <person name="Konstantinidis K.T."/>
            <person name="Eloe-Fadrosh E.A."/>
            <person name="Kyrpides N.C."/>
            <person name="Woyke T."/>
        </authorList>
    </citation>
    <scope>NUCLEOTIDE SEQUENCE</scope>
    <source>
        <strain evidence="2">GVMAG-S-3300013286-35</strain>
    </source>
</reference>
<dbReference type="SUPFAM" id="SSF56112">
    <property type="entry name" value="Protein kinase-like (PK-like)"/>
    <property type="match status" value="1"/>
</dbReference>
<feature type="compositionally biased region" description="Acidic residues" evidence="1">
    <location>
        <begin position="294"/>
        <end position="305"/>
    </location>
</feature>
<feature type="compositionally biased region" description="Acidic residues" evidence="1">
    <location>
        <begin position="262"/>
        <end position="276"/>
    </location>
</feature>
<evidence type="ECO:0008006" key="3">
    <source>
        <dbReference type="Google" id="ProtNLM"/>
    </source>
</evidence>
<dbReference type="Gene3D" id="1.10.510.10">
    <property type="entry name" value="Transferase(Phosphotransferase) domain 1"/>
    <property type="match status" value="1"/>
</dbReference>
<feature type="compositionally biased region" description="Basic and acidic residues" evidence="1">
    <location>
        <begin position="1"/>
        <end position="10"/>
    </location>
</feature>